<feature type="binding site" evidence="8">
    <location>
        <position position="65"/>
    </location>
    <ligand>
        <name>Zn(2+)</name>
        <dbReference type="ChEBI" id="CHEBI:29105"/>
        <label>1</label>
        <note>catalytic</note>
    </ligand>
</feature>
<evidence type="ECO:0000256" key="7">
    <source>
        <dbReference type="ARBA" id="ARBA00022833"/>
    </source>
</evidence>
<evidence type="ECO:0000256" key="5">
    <source>
        <dbReference type="ARBA" id="ARBA00022759"/>
    </source>
</evidence>
<proteinExistence type="inferred from homology"/>
<dbReference type="Proteomes" id="UP001500880">
    <property type="component" value="Unassembled WGS sequence"/>
</dbReference>
<keyword evidence="4 8" id="KW-0479">Metal-binding</keyword>
<organism evidence="10 11">
    <name type="scientific">Salinibacillus aidingensis</name>
    <dbReference type="NCBI Taxonomy" id="237684"/>
    <lineage>
        <taxon>Bacteria</taxon>
        <taxon>Bacillati</taxon>
        <taxon>Bacillota</taxon>
        <taxon>Bacilli</taxon>
        <taxon>Bacillales</taxon>
        <taxon>Bacillaceae</taxon>
        <taxon>Salinibacillus</taxon>
    </lineage>
</organism>
<keyword evidence="11" id="KW-1185">Reference proteome</keyword>
<evidence type="ECO:0000256" key="6">
    <source>
        <dbReference type="ARBA" id="ARBA00022801"/>
    </source>
</evidence>
<dbReference type="SUPFAM" id="SSF56281">
    <property type="entry name" value="Metallo-hydrolase/oxidoreductase"/>
    <property type="match status" value="1"/>
</dbReference>
<dbReference type="InterPro" id="IPR036866">
    <property type="entry name" value="RibonucZ/Hydroxyglut_hydro"/>
</dbReference>
<dbReference type="InterPro" id="IPR001279">
    <property type="entry name" value="Metallo-B-lactamas"/>
</dbReference>
<reference evidence="10 11" key="1">
    <citation type="journal article" date="2019" name="Int. J. Syst. Evol. Microbiol.">
        <title>The Global Catalogue of Microorganisms (GCM) 10K type strain sequencing project: providing services to taxonomists for standard genome sequencing and annotation.</title>
        <authorList>
            <consortium name="The Broad Institute Genomics Platform"/>
            <consortium name="The Broad Institute Genome Sequencing Center for Infectious Disease"/>
            <person name="Wu L."/>
            <person name="Ma J."/>
        </authorList>
    </citation>
    <scope>NUCLEOTIDE SEQUENCE [LARGE SCALE GENOMIC DNA]</scope>
    <source>
        <strain evidence="10 11">JCM 12389</strain>
    </source>
</reference>
<accession>A0ABN1AQ91</accession>
<feature type="domain" description="Metallo-beta-lactamase" evidence="9">
    <location>
        <begin position="203"/>
        <end position="271"/>
    </location>
</feature>
<evidence type="ECO:0000256" key="3">
    <source>
        <dbReference type="ARBA" id="ARBA00022722"/>
    </source>
</evidence>
<feature type="binding site" evidence="8">
    <location>
        <position position="141"/>
    </location>
    <ligand>
        <name>Zn(2+)</name>
        <dbReference type="ChEBI" id="CHEBI:29105"/>
        <label>1</label>
        <note>catalytic</note>
    </ligand>
</feature>
<dbReference type="Pfam" id="PF12706">
    <property type="entry name" value="Lactamase_B_2"/>
    <property type="match status" value="1"/>
</dbReference>
<evidence type="ECO:0000259" key="9">
    <source>
        <dbReference type="Pfam" id="PF12706"/>
    </source>
</evidence>
<keyword evidence="3 8" id="KW-0540">Nuclease</keyword>
<dbReference type="EC" id="3.1.26.11" evidence="8"/>
<evidence type="ECO:0000256" key="8">
    <source>
        <dbReference type="HAMAP-Rule" id="MF_01818"/>
    </source>
</evidence>
<dbReference type="Pfam" id="PF23023">
    <property type="entry name" value="Anti-Pycsar_Apyc1"/>
    <property type="match status" value="1"/>
</dbReference>
<keyword evidence="5 8" id="KW-0255">Endonuclease</keyword>
<comment type="cofactor">
    <cofactor evidence="8">
        <name>Zn(2+)</name>
        <dbReference type="ChEBI" id="CHEBI:29105"/>
    </cofactor>
    <text evidence="8">Binds 2 Zn(2+) ions.</text>
</comment>
<comment type="subunit">
    <text evidence="1 8">Homodimer.</text>
</comment>
<evidence type="ECO:0000313" key="11">
    <source>
        <dbReference type="Proteomes" id="UP001500880"/>
    </source>
</evidence>
<dbReference type="Gene3D" id="3.60.15.10">
    <property type="entry name" value="Ribonuclease Z/Hydroxyacylglutathione hydrolase-like"/>
    <property type="match status" value="1"/>
</dbReference>
<dbReference type="NCBIfam" id="NF000801">
    <property type="entry name" value="PRK00055.1-3"/>
    <property type="match status" value="1"/>
</dbReference>
<sequence length="305" mass="34244">MELFFLGTGAGVPSKQRNVSSIALKLLQERGSVWLFDCGESTQHQILHTHIKPGKIEKIFITHLHGDHIFGLPGLLGSRSFQGGESTVELYGPPGIKEFVQTSLAISQTHLKYNIHFHEINEEGILFEDEQFRVKVRRLDHGVSSYGYRIEEKDKIGELQPDKLKSAGIEPGPLYKQIKENPKVTLPDGRMIHREEFTGPPKKGKTVCIFGDTRYSKAYAEFVEHADVLIHEATFGAEDEQLAYEYYHSSTKQAATLAAEAKVGRLLLTHISSRYLEEDIPQLLEGAANVFPNTTIVNDFDQVNV</sequence>
<dbReference type="HAMAP" id="MF_01818">
    <property type="entry name" value="RNase_Z_BN"/>
    <property type="match status" value="1"/>
</dbReference>
<keyword evidence="2 8" id="KW-0819">tRNA processing</keyword>
<evidence type="ECO:0000313" key="10">
    <source>
        <dbReference type="EMBL" id="GAA0481702.1"/>
    </source>
</evidence>
<dbReference type="RefSeq" id="WP_343836767.1">
    <property type="nucleotide sequence ID" value="NZ_BAAADO010000001.1"/>
</dbReference>
<keyword evidence="6 8" id="KW-0378">Hydrolase</keyword>
<evidence type="ECO:0000256" key="4">
    <source>
        <dbReference type="ARBA" id="ARBA00022723"/>
    </source>
</evidence>
<gene>
    <name evidence="8 10" type="primary">rnz</name>
    <name evidence="10" type="ORF">GCM10008986_03020</name>
</gene>
<evidence type="ECO:0000256" key="2">
    <source>
        <dbReference type="ARBA" id="ARBA00022694"/>
    </source>
</evidence>
<feature type="binding site" evidence="8">
    <location>
        <position position="68"/>
    </location>
    <ligand>
        <name>Zn(2+)</name>
        <dbReference type="ChEBI" id="CHEBI:29105"/>
        <label>2</label>
        <note>catalytic</note>
    </ligand>
</feature>
<feature type="binding site" evidence="8">
    <location>
        <position position="212"/>
    </location>
    <ligand>
        <name>Zn(2+)</name>
        <dbReference type="ChEBI" id="CHEBI:29105"/>
        <label>1</label>
        <note>catalytic</note>
    </ligand>
</feature>
<feature type="binding site" evidence="8">
    <location>
        <position position="63"/>
    </location>
    <ligand>
        <name>Zn(2+)</name>
        <dbReference type="ChEBI" id="CHEBI:29105"/>
        <label>1</label>
        <note>catalytic</note>
    </ligand>
</feature>
<keyword evidence="7 8" id="KW-0862">Zinc</keyword>
<dbReference type="InterPro" id="IPR013471">
    <property type="entry name" value="RNase_Z/BN"/>
</dbReference>
<feature type="binding site" evidence="8">
    <location>
        <position position="67"/>
    </location>
    <ligand>
        <name>Zn(2+)</name>
        <dbReference type="ChEBI" id="CHEBI:29105"/>
        <label>2</label>
        <note>catalytic</note>
    </ligand>
</feature>
<dbReference type="PANTHER" id="PTHR46018:SF2">
    <property type="entry name" value="ZINC PHOSPHODIESTERASE ELAC PROTEIN 1"/>
    <property type="match status" value="1"/>
</dbReference>
<feature type="binding site" evidence="8">
    <location>
        <position position="212"/>
    </location>
    <ligand>
        <name>Zn(2+)</name>
        <dbReference type="ChEBI" id="CHEBI:29105"/>
        <label>2</label>
        <note>catalytic</note>
    </ligand>
</feature>
<protein>
    <recommendedName>
        <fullName evidence="8">Ribonuclease Z</fullName>
        <shortName evidence="8">RNase Z</shortName>
        <ecNumber evidence="8">3.1.26.11</ecNumber>
    </recommendedName>
    <alternativeName>
        <fullName evidence="8">tRNA 3 endonuclease</fullName>
    </alternativeName>
    <alternativeName>
        <fullName evidence="8">tRNase Z</fullName>
    </alternativeName>
</protein>
<dbReference type="EMBL" id="BAAADO010000001">
    <property type="protein sequence ID" value="GAA0481702.1"/>
    <property type="molecule type" value="Genomic_DNA"/>
</dbReference>
<feature type="active site" description="Proton acceptor" evidence="8">
    <location>
        <position position="67"/>
    </location>
</feature>
<comment type="function">
    <text evidence="8">Zinc phosphodiesterase, which displays some tRNA 3'-processing endonuclease activity. Probably involved in tRNA maturation, by removing a 3'-trailer from precursor tRNA.</text>
</comment>
<name>A0ABN1AQ91_9BACI</name>
<dbReference type="NCBIfam" id="TIGR02651">
    <property type="entry name" value="RNase_Z"/>
    <property type="match status" value="1"/>
</dbReference>
<comment type="catalytic activity">
    <reaction evidence="8">
        <text>Endonucleolytic cleavage of RNA, removing extra 3' nucleotides from tRNA precursor, generating 3' termini of tRNAs. A 3'-hydroxy group is left at the tRNA terminus and a 5'-phosphoryl group is left at the trailer molecule.</text>
        <dbReference type="EC" id="3.1.26.11"/>
    </reaction>
</comment>
<feature type="binding site" evidence="8">
    <location>
        <position position="270"/>
    </location>
    <ligand>
        <name>Zn(2+)</name>
        <dbReference type="ChEBI" id="CHEBI:29105"/>
        <label>2</label>
        <note>catalytic</note>
    </ligand>
</feature>
<comment type="caution">
    <text evidence="10">The sequence shown here is derived from an EMBL/GenBank/DDBJ whole genome shotgun (WGS) entry which is preliminary data.</text>
</comment>
<evidence type="ECO:0000256" key="1">
    <source>
        <dbReference type="ARBA" id="ARBA00011738"/>
    </source>
</evidence>
<dbReference type="CDD" id="cd07717">
    <property type="entry name" value="RNaseZ_ZiPD-like_MBL-fold"/>
    <property type="match status" value="1"/>
</dbReference>
<comment type="similarity">
    <text evidence="8">Belongs to the RNase Z family.</text>
</comment>
<dbReference type="PANTHER" id="PTHR46018">
    <property type="entry name" value="ZINC PHOSPHODIESTERASE ELAC PROTEIN 1"/>
    <property type="match status" value="1"/>
</dbReference>